<feature type="transmembrane region" description="Helical" evidence="7">
    <location>
        <begin position="316"/>
        <end position="338"/>
    </location>
</feature>
<dbReference type="InterPro" id="IPR025857">
    <property type="entry name" value="MacB_PCD"/>
</dbReference>
<dbReference type="Pfam" id="PF02687">
    <property type="entry name" value="FtsX"/>
    <property type="match status" value="2"/>
</dbReference>
<sequence>MWRLIIRNTLARRGRLALTLLAVLLGVTFVTGSLVLTDTSQRLLDEQFRTATAGVDLTIREAVAFDSAMGVEVERDPLPAEIVERIRAVPGVAAATPVVRGQGLLEAGGKAIVPSGPSLLASWEPAPVGPFTLRSGRAPAADGEVVVDAATARQHRIGIGAEVTVRAERTARLRVVGLAGFAQADGLPNSTVALVARPAAQRLLALGTDVSEVAVVAADGADVQRVRGAVSAALGSRYEVSSSRDIAASSAAAAQNQVSYLQVMLLALAAAALLVGAFLIANTFSIVVTQRTRELAVLRAAGATGAQVMRSVLGEALFVGVLASVAGTGLGIAVASGLRRLAGAFGMTLPGGGLDVTARTLVVSLVVGVGVTVLSALGPARRAARVAPVEAMRRTAAEGVAGRSGWGRTTIRTVAGAVLTTLGLAGPAIVLAGPGSVVVLGGAAVCAVVGLALLGPAVTPGMVRLLGRPLAVTGVPGRLARESAARAPRRTSATALALAFGLALISFTTVLGASIRESAARSYTEAVSADYVVESARNEMLGGLPEHAYHHVSELPQVAVASRIRYGHWKDGQTTEALTAVDPVTLPRVTSLHMVAGRLDALSDNTAGGGIVLAANVAKERNLTVGDSIAMTFSRTGTQRLRVVGLLRDRDAQALSTSYIVSLDTYQRNYKEHVDASVFVKVADGVSDAEARKAIEGALADSPTAQVRDQAAAVAGRTLMIDQVLGLVTVLLMLTVLIALMGITNTLALSIIERTREIGLLRAVGMTGAQLRWMIRGEAVLVAALAIVAGVALGVAFAAGTVAALGRTSEATLMLPAGQLLLVVAVAALAGLLAGLLPARRAARLDVLAAVAAS</sequence>
<feature type="transmembrane region" description="Helical" evidence="7">
    <location>
        <begin position="263"/>
        <end position="289"/>
    </location>
</feature>
<evidence type="ECO:0000259" key="8">
    <source>
        <dbReference type="Pfam" id="PF02687"/>
    </source>
</evidence>
<evidence type="ECO:0000256" key="3">
    <source>
        <dbReference type="ARBA" id="ARBA00022692"/>
    </source>
</evidence>
<evidence type="ECO:0000259" key="9">
    <source>
        <dbReference type="Pfam" id="PF12704"/>
    </source>
</evidence>
<dbReference type="EMBL" id="VYTZ01000008">
    <property type="protein sequence ID" value="KAA9376557.1"/>
    <property type="molecule type" value="Genomic_DNA"/>
</dbReference>
<organism evidence="10 11">
    <name type="scientific">Microbispora cellulosiformans</name>
    <dbReference type="NCBI Taxonomy" id="2614688"/>
    <lineage>
        <taxon>Bacteria</taxon>
        <taxon>Bacillati</taxon>
        <taxon>Actinomycetota</taxon>
        <taxon>Actinomycetes</taxon>
        <taxon>Streptosporangiales</taxon>
        <taxon>Streptosporangiaceae</taxon>
        <taxon>Microbispora</taxon>
    </lineage>
</organism>
<dbReference type="RefSeq" id="WP_150936220.1">
    <property type="nucleotide sequence ID" value="NZ_VYTZ01000008.1"/>
</dbReference>
<dbReference type="Proteomes" id="UP000327011">
    <property type="component" value="Unassembled WGS sequence"/>
</dbReference>
<evidence type="ECO:0000313" key="11">
    <source>
        <dbReference type="Proteomes" id="UP000327011"/>
    </source>
</evidence>
<accession>A0A5J5K0Z5</accession>
<keyword evidence="3 7" id="KW-0812">Transmembrane</keyword>
<dbReference type="InterPro" id="IPR050250">
    <property type="entry name" value="Macrolide_Exporter_MacB"/>
</dbReference>
<dbReference type="AlphaFoldDB" id="A0A5J5K0Z5"/>
<evidence type="ECO:0000256" key="2">
    <source>
        <dbReference type="ARBA" id="ARBA00022475"/>
    </source>
</evidence>
<dbReference type="GO" id="GO:0005886">
    <property type="term" value="C:plasma membrane"/>
    <property type="evidence" value="ECO:0007669"/>
    <property type="project" value="UniProtKB-SubCell"/>
</dbReference>
<evidence type="ECO:0000256" key="7">
    <source>
        <dbReference type="SAM" id="Phobius"/>
    </source>
</evidence>
<keyword evidence="5 7" id="KW-0472">Membrane</keyword>
<feature type="transmembrane region" description="Helical" evidence="7">
    <location>
        <begin position="817"/>
        <end position="837"/>
    </location>
</feature>
<dbReference type="Pfam" id="PF12704">
    <property type="entry name" value="MacB_PCD"/>
    <property type="match status" value="2"/>
</dbReference>
<feature type="domain" description="ABC3 transporter permease C-terminal" evidence="8">
    <location>
        <begin position="268"/>
        <end position="386"/>
    </location>
</feature>
<reference evidence="10 11" key="1">
    <citation type="submission" date="2019-09" db="EMBL/GenBank/DDBJ databases">
        <title>Screening of Novel Bioactive Compounds from Soil-Associated.</title>
        <authorList>
            <person name="Gong X."/>
        </authorList>
    </citation>
    <scope>NUCLEOTIDE SEQUENCE [LARGE SCALE GENOMIC DNA]</scope>
    <source>
        <strain evidence="10 11">Gxj-6</strain>
    </source>
</reference>
<dbReference type="InterPro" id="IPR003838">
    <property type="entry name" value="ABC3_permease_C"/>
</dbReference>
<feature type="domain" description="ABC3 transporter permease C-terminal" evidence="8">
    <location>
        <begin position="730"/>
        <end position="846"/>
    </location>
</feature>
<keyword evidence="11" id="KW-1185">Reference proteome</keyword>
<dbReference type="PANTHER" id="PTHR30572">
    <property type="entry name" value="MEMBRANE COMPONENT OF TRANSPORTER-RELATED"/>
    <property type="match status" value="1"/>
</dbReference>
<keyword evidence="4 7" id="KW-1133">Transmembrane helix</keyword>
<feature type="domain" description="MacB-like periplasmic core" evidence="9">
    <location>
        <begin position="492"/>
        <end position="696"/>
    </location>
</feature>
<comment type="similarity">
    <text evidence="6">Belongs to the ABC-4 integral membrane protein family.</text>
</comment>
<name>A0A5J5K0Z5_9ACTN</name>
<feature type="transmembrane region" description="Helical" evidence="7">
    <location>
        <begin position="413"/>
        <end position="432"/>
    </location>
</feature>
<dbReference type="GO" id="GO:0022857">
    <property type="term" value="F:transmembrane transporter activity"/>
    <property type="evidence" value="ECO:0007669"/>
    <property type="project" value="TreeGrafter"/>
</dbReference>
<evidence type="ECO:0000313" key="10">
    <source>
        <dbReference type="EMBL" id="KAA9376557.1"/>
    </source>
</evidence>
<proteinExistence type="inferred from homology"/>
<feature type="transmembrane region" description="Helical" evidence="7">
    <location>
        <begin position="724"/>
        <end position="752"/>
    </location>
</feature>
<gene>
    <name evidence="10" type="ORF">F5972_24490</name>
</gene>
<feature type="domain" description="MacB-like periplasmic core" evidence="9">
    <location>
        <begin position="17"/>
        <end position="232"/>
    </location>
</feature>
<evidence type="ECO:0000256" key="4">
    <source>
        <dbReference type="ARBA" id="ARBA00022989"/>
    </source>
</evidence>
<feature type="transmembrane region" description="Helical" evidence="7">
    <location>
        <begin position="495"/>
        <end position="515"/>
    </location>
</feature>
<evidence type="ECO:0000256" key="1">
    <source>
        <dbReference type="ARBA" id="ARBA00004651"/>
    </source>
</evidence>
<keyword evidence="2" id="KW-1003">Cell membrane</keyword>
<comment type="subcellular location">
    <subcellularLocation>
        <location evidence="1">Cell membrane</location>
        <topology evidence="1">Multi-pass membrane protein</topology>
    </subcellularLocation>
</comment>
<evidence type="ECO:0000256" key="6">
    <source>
        <dbReference type="ARBA" id="ARBA00038076"/>
    </source>
</evidence>
<feature type="transmembrane region" description="Helical" evidence="7">
    <location>
        <begin position="780"/>
        <end position="805"/>
    </location>
</feature>
<feature type="transmembrane region" description="Helical" evidence="7">
    <location>
        <begin position="358"/>
        <end position="377"/>
    </location>
</feature>
<feature type="transmembrane region" description="Helical" evidence="7">
    <location>
        <begin position="438"/>
        <end position="458"/>
    </location>
</feature>
<comment type="caution">
    <text evidence="10">The sequence shown here is derived from an EMBL/GenBank/DDBJ whole genome shotgun (WGS) entry which is preliminary data.</text>
</comment>
<evidence type="ECO:0000256" key="5">
    <source>
        <dbReference type="ARBA" id="ARBA00023136"/>
    </source>
</evidence>
<protein>
    <submittedName>
        <fullName evidence="10">FtsX-like permease family protein</fullName>
    </submittedName>
</protein>
<dbReference type="PANTHER" id="PTHR30572:SF4">
    <property type="entry name" value="ABC TRANSPORTER PERMEASE YTRF"/>
    <property type="match status" value="1"/>
</dbReference>